<keyword evidence="3" id="KW-1185">Reference proteome</keyword>
<accession>A0A1H3T8I0</accession>
<dbReference type="InterPro" id="IPR046862">
    <property type="entry name" value="Rhomboid_2"/>
</dbReference>
<evidence type="ECO:0000313" key="3">
    <source>
        <dbReference type="Proteomes" id="UP000199515"/>
    </source>
</evidence>
<dbReference type="RefSeq" id="WP_091300389.1">
    <property type="nucleotide sequence ID" value="NZ_FNON01000020.1"/>
</dbReference>
<keyword evidence="1" id="KW-0472">Membrane</keyword>
<evidence type="ECO:0000256" key="1">
    <source>
        <dbReference type="SAM" id="Phobius"/>
    </source>
</evidence>
<feature type="transmembrane region" description="Helical" evidence="1">
    <location>
        <begin position="103"/>
        <end position="125"/>
    </location>
</feature>
<name>A0A1H3T8I0_9PSEU</name>
<feature type="transmembrane region" description="Helical" evidence="1">
    <location>
        <begin position="186"/>
        <end position="205"/>
    </location>
</feature>
<protein>
    <recommendedName>
        <fullName evidence="4">Rhomboid family protein</fullName>
    </recommendedName>
</protein>
<dbReference type="EMBL" id="FNON01000020">
    <property type="protein sequence ID" value="SDZ46524.1"/>
    <property type="molecule type" value="Genomic_DNA"/>
</dbReference>
<keyword evidence="1" id="KW-0812">Transmembrane</keyword>
<dbReference type="Pfam" id="PF20401">
    <property type="entry name" value="Rhomboid_2"/>
    <property type="match status" value="1"/>
</dbReference>
<organism evidence="2 3">
    <name type="scientific">Amycolatopsis xylanica</name>
    <dbReference type="NCBI Taxonomy" id="589385"/>
    <lineage>
        <taxon>Bacteria</taxon>
        <taxon>Bacillati</taxon>
        <taxon>Actinomycetota</taxon>
        <taxon>Actinomycetes</taxon>
        <taxon>Pseudonocardiales</taxon>
        <taxon>Pseudonocardiaceae</taxon>
        <taxon>Amycolatopsis</taxon>
    </lineage>
</organism>
<feature type="transmembrane region" description="Helical" evidence="1">
    <location>
        <begin position="70"/>
        <end position="91"/>
    </location>
</feature>
<evidence type="ECO:0008006" key="4">
    <source>
        <dbReference type="Google" id="ProtNLM"/>
    </source>
</evidence>
<proteinExistence type="predicted"/>
<dbReference type="AlphaFoldDB" id="A0A1H3T8I0"/>
<gene>
    <name evidence="2" type="ORF">SAMN05421504_1208</name>
</gene>
<keyword evidence="1" id="KW-1133">Transmembrane helix</keyword>
<dbReference type="STRING" id="589385.SAMN05421504_1208"/>
<dbReference type="OrthoDB" id="2242583at2"/>
<sequence>MPSSLRRNPATAGYLAFLLLVHVVAGQALSPDRADGVHRWVSTNLENLGTHPVGSLIGSLLFVNGTLTRFWTLEFIGTVITLGIGVGWALARLERRHGPIRAFGAFLLGHVGATLLIAPFIAYAIHHGWYPDTVRTGLDYGISYGAQTALAAATVDLPKRARVFWTLFALAWPLGGAEFVGPVPDFNTIGHLVAAALGFVIGMALRHKTPALRADVPRRAR</sequence>
<dbReference type="Proteomes" id="UP000199515">
    <property type="component" value="Unassembled WGS sequence"/>
</dbReference>
<reference evidence="2 3" key="1">
    <citation type="submission" date="2016-10" db="EMBL/GenBank/DDBJ databases">
        <authorList>
            <person name="de Groot N.N."/>
        </authorList>
    </citation>
    <scope>NUCLEOTIDE SEQUENCE [LARGE SCALE GENOMIC DNA]</scope>
    <source>
        <strain evidence="2 3">CPCC 202699</strain>
    </source>
</reference>
<evidence type="ECO:0000313" key="2">
    <source>
        <dbReference type="EMBL" id="SDZ46524.1"/>
    </source>
</evidence>